<protein>
    <recommendedName>
        <fullName evidence="4">RxLR effector protein</fullName>
    </recommendedName>
</protein>
<sequence length="67" mass="7235">MYSLHAILALAVGAAAFGSSSSATSSEDLESIEATLDHVEEMHTQTSRTISLNMAFAPRHRPYEGRL</sequence>
<evidence type="ECO:0000256" key="1">
    <source>
        <dbReference type="SAM" id="SignalP"/>
    </source>
</evidence>
<evidence type="ECO:0000313" key="3">
    <source>
        <dbReference type="Proteomes" id="UP001363151"/>
    </source>
</evidence>
<name>A0ABR1FTV2_AURAN</name>
<evidence type="ECO:0008006" key="4">
    <source>
        <dbReference type="Google" id="ProtNLM"/>
    </source>
</evidence>
<feature type="signal peptide" evidence="1">
    <location>
        <begin position="1"/>
        <end position="22"/>
    </location>
</feature>
<feature type="chain" id="PRO_5047364206" description="RxLR effector protein" evidence="1">
    <location>
        <begin position="23"/>
        <end position="67"/>
    </location>
</feature>
<keyword evidence="3" id="KW-1185">Reference proteome</keyword>
<reference evidence="2 3" key="1">
    <citation type="submission" date="2024-03" db="EMBL/GenBank/DDBJ databases">
        <title>Aureococcus anophagefferens CCMP1851 and Kratosvirus quantuckense: Draft genome of a second virus-susceptible host strain in the model system.</title>
        <authorList>
            <person name="Chase E."/>
            <person name="Truchon A.R."/>
            <person name="Schepens W."/>
            <person name="Wilhelm S.W."/>
        </authorList>
    </citation>
    <scope>NUCLEOTIDE SEQUENCE [LARGE SCALE GENOMIC DNA]</scope>
    <source>
        <strain evidence="2 3">CCMP1851</strain>
    </source>
</reference>
<gene>
    <name evidence="2" type="ORF">SO694_00023413</name>
</gene>
<dbReference type="Proteomes" id="UP001363151">
    <property type="component" value="Unassembled WGS sequence"/>
</dbReference>
<comment type="caution">
    <text evidence="2">The sequence shown here is derived from an EMBL/GenBank/DDBJ whole genome shotgun (WGS) entry which is preliminary data.</text>
</comment>
<organism evidence="2 3">
    <name type="scientific">Aureococcus anophagefferens</name>
    <name type="common">Harmful bloom alga</name>
    <dbReference type="NCBI Taxonomy" id="44056"/>
    <lineage>
        <taxon>Eukaryota</taxon>
        <taxon>Sar</taxon>
        <taxon>Stramenopiles</taxon>
        <taxon>Ochrophyta</taxon>
        <taxon>Pelagophyceae</taxon>
        <taxon>Pelagomonadales</taxon>
        <taxon>Pelagomonadaceae</taxon>
        <taxon>Aureococcus</taxon>
    </lineage>
</organism>
<proteinExistence type="predicted"/>
<evidence type="ECO:0000313" key="2">
    <source>
        <dbReference type="EMBL" id="KAK7238426.1"/>
    </source>
</evidence>
<accession>A0ABR1FTV2</accession>
<keyword evidence="1" id="KW-0732">Signal</keyword>
<dbReference type="EMBL" id="JBBJCI010000230">
    <property type="protein sequence ID" value="KAK7238426.1"/>
    <property type="molecule type" value="Genomic_DNA"/>
</dbReference>